<gene>
    <name evidence="1" type="ORF">ABS30_06460</name>
</gene>
<evidence type="ECO:0000313" key="2">
    <source>
        <dbReference type="Proteomes" id="UP000052138"/>
    </source>
</evidence>
<sequence>MHANKTRNSLATHSHPRARLFVYKALLIAQLAIGLPLAAVSAQTDSAVAPDLTGIWDGGTRARPINGENMPWEPANFPVLNERALAYQQVWEEIIAPKYDCQPASSPAIQYDPYHMEVTQWPDRVLFRYEKDDQLRTIWLDGREPKATDFGVQGFSVGHYADGALEVVTTHFVFDVAGFDDYNGIPSSSQKVVRERYWRDGDDLWITLTVEDPMFLREPASYTTRWIPAREGYKLAAYDCDAESSRAMVRFFPSKYK</sequence>
<name>A0A0R2WVY6_9GAMM</name>
<reference evidence="1 2" key="1">
    <citation type="submission" date="2015-10" db="EMBL/GenBank/DDBJ databases">
        <title>Metagenome-Assembled Genomes uncover a global brackish microbiome.</title>
        <authorList>
            <person name="Hugerth L.W."/>
            <person name="Larsson J."/>
            <person name="Alneberg J."/>
            <person name="Lindh M.V."/>
            <person name="Legrand C."/>
            <person name="Pinhassi J."/>
            <person name="Andersson A.F."/>
        </authorList>
    </citation>
    <scope>NUCLEOTIDE SEQUENCE [LARGE SCALE GENOMIC DNA]</scope>
    <source>
        <strain evidence="1">BACL3 MAG-120924-bin41</strain>
    </source>
</reference>
<comment type="caution">
    <text evidence="1">The sequence shown here is derived from an EMBL/GenBank/DDBJ whole genome shotgun (WGS) entry which is preliminary data.</text>
</comment>
<protein>
    <submittedName>
        <fullName evidence="1">Uncharacterized protein</fullName>
    </submittedName>
</protein>
<dbReference type="EMBL" id="LIDJ01000189">
    <property type="protein sequence ID" value="KRP28104.1"/>
    <property type="molecule type" value="Genomic_DNA"/>
</dbReference>
<proteinExistence type="predicted"/>
<dbReference type="AlphaFoldDB" id="A0A0R2WVY6"/>
<accession>A0A0R2WVY6</accession>
<organism evidence="1 2">
    <name type="scientific">OM182 bacterium BACL3 MAG-120924-bin41</name>
    <dbReference type="NCBI Taxonomy" id="1655632"/>
    <lineage>
        <taxon>Bacteria</taxon>
        <taxon>Pseudomonadati</taxon>
        <taxon>Pseudomonadota</taxon>
        <taxon>Gammaproteobacteria</taxon>
        <taxon>OMG group</taxon>
        <taxon>OM182 clade</taxon>
    </lineage>
</organism>
<dbReference type="Proteomes" id="UP000052138">
    <property type="component" value="Unassembled WGS sequence"/>
</dbReference>
<evidence type="ECO:0000313" key="1">
    <source>
        <dbReference type="EMBL" id="KRP28104.1"/>
    </source>
</evidence>